<dbReference type="GO" id="GO:0016491">
    <property type="term" value="F:oxidoreductase activity"/>
    <property type="evidence" value="ECO:0007669"/>
    <property type="project" value="InterPro"/>
</dbReference>
<evidence type="ECO:0000256" key="3">
    <source>
        <dbReference type="ARBA" id="ARBA00040298"/>
    </source>
</evidence>
<protein>
    <recommendedName>
        <fullName evidence="3">Pyridine nucleotide-disulfide oxidoreductase domain-containing protein 2</fullName>
    </recommendedName>
</protein>
<comment type="caution">
    <text evidence="6">The sequence shown here is derived from an EMBL/GenBank/DDBJ whole genome shotgun (WGS) entry which is preliminary data.</text>
</comment>
<dbReference type="Proteomes" id="UP000192707">
    <property type="component" value="Unassembled WGS sequence"/>
</dbReference>
<dbReference type="PANTHER" id="PTHR10668">
    <property type="entry name" value="PHYTOENE DEHYDROGENASE"/>
    <property type="match status" value="1"/>
</dbReference>
<dbReference type="SUPFAM" id="SSF51905">
    <property type="entry name" value="FAD/NAD(P)-binding domain"/>
    <property type="match status" value="1"/>
</dbReference>
<evidence type="ECO:0000313" key="7">
    <source>
        <dbReference type="Proteomes" id="UP000192707"/>
    </source>
</evidence>
<evidence type="ECO:0000256" key="2">
    <source>
        <dbReference type="ARBA" id="ARBA00038825"/>
    </source>
</evidence>
<dbReference type="RefSeq" id="WP_083065848.1">
    <property type="nucleotide sequence ID" value="NZ_MVHG01000053.1"/>
</dbReference>
<evidence type="ECO:0000256" key="1">
    <source>
        <dbReference type="ARBA" id="ARBA00037217"/>
    </source>
</evidence>
<dbReference type="PANTHER" id="PTHR10668:SF103">
    <property type="entry name" value="PYRIDINE NUCLEOTIDE-DISULFIDE OXIDOREDUCTASE DOMAIN-CONTAINING PROTEIN 2"/>
    <property type="match status" value="1"/>
</dbReference>
<comment type="function">
    <text evidence="1">Probable oxidoreductase that may play a role as regulator of mitochondrial function.</text>
</comment>
<dbReference type="PROSITE" id="PS51257">
    <property type="entry name" value="PROKAR_LIPOPROTEIN"/>
    <property type="match status" value="1"/>
</dbReference>
<accession>A0A1W9ZBZ1</accession>
<evidence type="ECO:0000256" key="4">
    <source>
        <dbReference type="SAM" id="MobiDB-lite"/>
    </source>
</evidence>
<reference evidence="6 7" key="1">
    <citation type="submission" date="2016-12" db="EMBL/GenBank/DDBJ databases">
        <title>The new phylogeny of genus Mycobacterium.</title>
        <authorList>
            <person name="Tortoli E."/>
            <person name="Trovato A."/>
            <person name="Cirillo D.M."/>
        </authorList>
    </citation>
    <scope>NUCLEOTIDE SEQUENCE [LARGE SCALE GENOMIC DNA]</scope>
    <source>
        <strain evidence="6 7">DSM 45069</strain>
    </source>
</reference>
<comment type="subunit">
    <text evidence="2">Interacts with COX5B; this interaction may contribute to localize PYROXD2 to the inner face of the inner mitochondrial membrane.</text>
</comment>
<evidence type="ECO:0000313" key="6">
    <source>
        <dbReference type="EMBL" id="ORA11426.1"/>
    </source>
</evidence>
<sequence length="545" mass="57429">MTEPGRQHYDVVIVGGGHNGLVCGCYLARAGLRVLIVEQAPWLGGMAASRPFVAEAPDHILSPGAWENVYFRAAGVGRELELHRYGHRDLDSAGWAWLGDDGESLVLQASLSQTLADIRRFSRKDADTYAELTDAGIKILTIQDKYGLSHPKRPSLGTIGAAMRAVAGSRRVRSLLGALLTATAADGIEALFESTALRGIFAGTGAILAPLTVDGSAIALMAPSMIHHQGAARPVGGMGGLVTALHKCFDAHGGHVRLSSKVAAIRMRSRGGDIELTDGTVLHAGRAIIAACPVQRLPDLVGDDLPAELAERLRHAPANSTGLGTLTINAALSGCLDLPHHQPHRSDVDLRKPAVYMGTLEEVVAAGEQSGRGEIPDRTTLCLGILSAIDQSQAPPGQDVVQLYSPAPVKPVGGWDKWRGEAEQRLLDKVSEAAPAFTSLQIGSLIETSEDLAERTGAQNGCIYHIDNVPTRIGPLRPAAGASGYRTAVAGLYLGSASCHPGGGVSGLPGKHCAADVLNDLRQGTHRRRGLRKPANAWQHEPRVT</sequence>
<evidence type="ECO:0000259" key="5">
    <source>
        <dbReference type="Pfam" id="PF01593"/>
    </source>
</evidence>
<proteinExistence type="predicted"/>
<dbReference type="InterPro" id="IPR036188">
    <property type="entry name" value="FAD/NAD-bd_sf"/>
</dbReference>
<dbReference type="Pfam" id="PF12831">
    <property type="entry name" value="FAD_oxidored"/>
    <property type="match status" value="1"/>
</dbReference>
<dbReference type="Pfam" id="PF01593">
    <property type="entry name" value="Amino_oxidase"/>
    <property type="match status" value="1"/>
</dbReference>
<dbReference type="EMBL" id="MVHG01000053">
    <property type="protein sequence ID" value="ORA11426.1"/>
    <property type="molecule type" value="Genomic_DNA"/>
</dbReference>
<gene>
    <name evidence="6" type="ORF">BST14_18630</name>
</gene>
<dbReference type="PRINTS" id="PR00420">
    <property type="entry name" value="RNGMNOXGNASE"/>
</dbReference>
<keyword evidence="7" id="KW-1185">Reference proteome</keyword>
<dbReference type="InterPro" id="IPR002937">
    <property type="entry name" value="Amino_oxidase"/>
</dbReference>
<name>A0A1W9ZBZ1_MYCAI</name>
<feature type="domain" description="Amine oxidase" evidence="5">
    <location>
        <begin position="198"/>
        <end position="315"/>
    </location>
</feature>
<dbReference type="Gene3D" id="3.50.50.60">
    <property type="entry name" value="FAD/NAD(P)-binding domain"/>
    <property type="match status" value="2"/>
</dbReference>
<dbReference type="OrthoDB" id="833207at2"/>
<organism evidence="6 7">
    <name type="scientific">Mycobacterium arosiense ATCC BAA-1401 = DSM 45069</name>
    <dbReference type="NCBI Taxonomy" id="1265311"/>
    <lineage>
        <taxon>Bacteria</taxon>
        <taxon>Bacillati</taxon>
        <taxon>Actinomycetota</taxon>
        <taxon>Actinomycetes</taxon>
        <taxon>Mycobacteriales</taxon>
        <taxon>Mycobacteriaceae</taxon>
        <taxon>Mycobacterium</taxon>
        <taxon>Mycobacterium avium complex (MAC)</taxon>
    </lineage>
</organism>
<feature type="region of interest" description="Disordered" evidence="4">
    <location>
        <begin position="524"/>
        <end position="545"/>
    </location>
</feature>
<dbReference type="AlphaFoldDB" id="A0A1W9ZBZ1"/>